<evidence type="ECO:0000313" key="2">
    <source>
        <dbReference type="EMBL" id="WXK40627.1"/>
    </source>
</evidence>
<dbReference type="EMBL" id="CP062176">
    <property type="protein sequence ID" value="WXK40627.1"/>
    <property type="molecule type" value="Genomic_DNA"/>
</dbReference>
<sequence length="111" mass="11303">MNALIKAVAITTVAAAAAAAPLASFAQTNAPLTHAQVRAELIELEQVGYNPAMANDYDYPNNIQAAEARVAAKHAAEQRVAAQAVGGVASGSMQAGGQAIARVSQSVYMGH</sequence>
<feature type="chain" id="PRO_5047432223" evidence="1">
    <location>
        <begin position="27"/>
        <end position="111"/>
    </location>
</feature>
<name>A0ABZ2Q0J4_9BURK</name>
<evidence type="ECO:0000313" key="3">
    <source>
        <dbReference type="Proteomes" id="UP001493153"/>
    </source>
</evidence>
<evidence type="ECO:0000256" key="1">
    <source>
        <dbReference type="SAM" id="SignalP"/>
    </source>
</evidence>
<gene>
    <name evidence="2" type="ORF">IHE29_15740</name>
</gene>
<protein>
    <submittedName>
        <fullName evidence="2">DUF4148 domain-containing protein</fullName>
    </submittedName>
</protein>
<dbReference type="Pfam" id="PF13663">
    <property type="entry name" value="DUF4148"/>
    <property type="match status" value="1"/>
</dbReference>
<keyword evidence="3" id="KW-1185">Reference proteome</keyword>
<organism evidence="2 3">
    <name type="scientific">Mycetohabitans rhizoxinica</name>
    <dbReference type="NCBI Taxonomy" id="412963"/>
    <lineage>
        <taxon>Bacteria</taxon>
        <taxon>Pseudomonadati</taxon>
        <taxon>Pseudomonadota</taxon>
        <taxon>Betaproteobacteria</taxon>
        <taxon>Burkholderiales</taxon>
        <taxon>Burkholderiaceae</taxon>
        <taxon>Mycetohabitans</taxon>
    </lineage>
</organism>
<dbReference type="RefSeq" id="WP_013436630.1">
    <property type="nucleotide sequence ID" value="NZ_CP062176.1"/>
</dbReference>
<reference evidence="2 3" key="1">
    <citation type="submission" date="2020-09" db="EMBL/GenBank/DDBJ databases">
        <title>Genome sequences of Mycetohabitans spp.</title>
        <authorList>
            <person name="Carter M.E."/>
            <person name="Carpenter S.C.D."/>
            <person name="Bogdanove A.J."/>
        </authorList>
    </citation>
    <scope>NUCLEOTIDE SEQUENCE [LARGE SCALE GENOMIC DNA]</scope>
    <source>
        <strain evidence="2 3">B12</strain>
    </source>
</reference>
<dbReference type="Proteomes" id="UP001493153">
    <property type="component" value="Chromosome"/>
</dbReference>
<proteinExistence type="predicted"/>
<dbReference type="InterPro" id="IPR025421">
    <property type="entry name" value="DUF4148"/>
</dbReference>
<accession>A0ABZ2Q0J4</accession>
<keyword evidence="1" id="KW-0732">Signal</keyword>
<feature type="signal peptide" evidence="1">
    <location>
        <begin position="1"/>
        <end position="26"/>
    </location>
</feature>